<proteinExistence type="predicted"/>
<evidence type="ECO:0000313" key="3">
    <source>
        <dbReference type="Proteomes" id="UP001236806"/>
    </source>
</evidence>
<accession>A0ABU0PK09</accession>
<dbReference type="InterPro" id="IPR016181">
    <property type="entry name" value="Acyl_CoA_acyltransferase"/>
</dbReference>
<sequence>MWITRISFTGAPAEWQDGGVESLETKRLILRPWEPEDADFVLDLYSRWEVQRFIGNQPRVMRKRAQAEERILTWRSMGNPFHGVWAVQLKEPAPLQDPALLQEPAQLKDPAQPQNSPPLAGTLLLKSIPASGETLPLQPSGETEIGWHFHPDHWGHGYASEAASAVLAHAFDNGLDRIVAVTAPANTASQRVCLRIGMTHRGQTNRYYNATCELFEVTSP</sequence>
<dbReference type="InterPro" id="IPR000182">
    <property type="entry name" value="GNAT_dom"/>
</dbReference>
<dbReference type="CDD" id="cd04301">
    <property type="entry name" value="NAT_SF"/>
    <property type="match status" value="1"/>
</dbReference>
<evidence type="ECO:0000313" key="2">
    <source>
        <dbReference type="EMBL" id="MDQ0674304.1"/>
    </source>
</evidence>
<evidence type="ECO:0000259" key="1">
    <source>
        <dbReference type="PROSITE" id="PS51186"/>
    </source>
</evidence>
<dbReference type="PROSITE" id="PS51186">
    <property type="entry name" value="GNAT"/>
    <property type="match status" value="1"/>
</dbReference>
<protein>
    <submittedName>
        <fullName evidence="2">RimJ/RimL family protein N-acetyltransferase</fullName>
    </submittedName>
</protein>
<dbReference type="PANTHER" id="PTHR43792:SF1">
    <property type="entry name" value="N-ACETYLTRANSFERASE DOMAIN-CONTAINING PROTEIN"/>
    <property type="match status" value="1"/>
</dbReference>
<dbReference type="InterPro" id="IPR051531">
    <property type="entry name" value="N-acetyltransferase"/>
</dbReference>
<dbReference type="Proteomes" id="UP001236806">
    <property type="component" value="Unassembled WGS sequence"/>
</dbReference>
<dbReference type="Pfam" id="PF13302">
    <property type="entry name" value="Acetyltransf_3"/>
    <property type="match status" value="1"/>
</dbReference>
<reference evidence="2 3" key="1">
    <citation type="submission" date="2023-07" db="EMBL/GenBank/DDBJ databases">
        <title>Comparative genomics of wheat-associated soil bacteria to identify genetic determinants of phenazine resistance.</title>
        <authorList>
            <person name="Mouncey N."/>
        </authorList>
    </citation>
    <scope>NUCLEOTIDE SEQUENCE [LARGE SCALE GENOMIC DNA]</scope>
    <source>
        <strain evidence="2 3">W1I3</strain>
    </source>
</reference>
<dbReference type="Gene3D" id="3.40.630.30">
    <property type="match status" value="1"/>
</dbReference>
<dbReference type="PANTHER" id="PTHR43792">
    <property type="entry name" value="GNAT FAMILY, PUTATIVE (AFU_ORTHOLOGUE AFUA_3G00765)-RELATED-RELATED"/>
    <property type="match status" value="1"/>
</dbReference>
<comment type="caution">
    <text evidence="2">The sequence shown here is derived from an EMBL/GenBank/DDBJ whole genome shotgun (WGS) entry which is preliminary data.</text>
</comment>
<feature type="domain" description="N-acetyltransferase" evidence="1">
    <location>
        <begin position="28"/>
        <end position="218"/>
    </location>
</feature>
<dbReference type="SUPFAM" id="SSF55729">
    <property type="entry name" value="Acyl-CoA N-acyltransferases (Nat)"/>
    <property type="match status" value="1"/>
</dbReference>
<keyword evidence="3" id="KW-1185">Reference proteome</keyword>
<dbReference type="EMBL" id="JAUSXB010000001">
    <property type="protein sequence ID" value="MDQ0674304.1"/>
    <property type="molecule type" value="Genomic_DNA"/>
</dbReference>
<organism evidence="2 3">
    <name type="scientific">Pseudarthrobacter siccitolerans</name>
    <dbReference type="NCBI Taxonomy" id="861266"/>
    <lineage>
        <taxon>Bacteria</taxon>
        <taxon>Bacillati</taxon>
        <taxon>Actinomycetota</taxon>
        <taxon>Actinomycetes</taxon>
        <taxon>Micrococcales</taxon>
        <taxon>Micrococcaceae</taxon>
        <taxon>Pseudarthrobacter</taxon>
    </lineage>
</organism>
<gene>
    <name evidence="2" type="ORF">QFZ36_001865</name>
</gene>
<name>A0ABU0PK09_9MICC</name>